<evidence type="ECO:0000256" key="1">
    <source>
        <dbReference type="ARBA" id="ARBA00004586"/>
    </source>
</evidence>
<feature type="compositionally biased region" description="Low complexity" evidence="9">
    <location>
        <begin position="654"/>
        <end position="673"/>
    </location>
</feature>
<dbReference type="OrthoDB" id="26740at2759"/>
<dbReference type="Pfam" id="PF10296">
    <property type="entry name" value="MMM1"/>
    <property type="match status" value="1"/>
</dbReference>
<protein>
    <recommendedName>
        <fullName evidence="11">SMP-LTD domain-containing protein</fullName>
    </recommendedName>
</protein>
<evidence type="ECO:0000256" key="8">
    <source>
        <dbReference type="ARBA" id="ARBA00023136"/>
    </source>
</evidence>
<dbReference type="GO" id="GO:0005789">
    <property type="term" value="C:endoplasmic reticulum membrane"/>
    <property type="evidence" value="ECO:0007669"/>
    <property type="project" value="UniProtKB-SubCell"/>
</dbReference>
<dbReference type="CDD" id="cd21675">
    <property type="entry name" value="SMP_TEX2"/>
    <property type="match status" value="1"/>
</dbReference>
<sequence>MPFLSFLYTYLLGGVTFLPLLVIVFIYLHPKDKTFSQPDKQDDDDESPPKLLSAGEIEEDSSSGILAYKSGWLIVTQEYLESPDEISSQTQSINESSSAYSTLYKLVKNNNPNGDQNEVAEPISPRPANDKTKSLNKKHRYYALLKHGNLFLYKSQDLKDVKHVIVLSNQFVTLWPRDLPDGQLFTKRASICLIKKDWTRRRRLSENFENDKLTVQDILQSENNLTPPQGSFFIYCDTNIEKEDWYFTLIKASKSESDLGPWSSQLHAKTLHFQTDEMMDLIQTLYSSEGQLQTKWFNGLLGRLFLSLKRTDMLRNFLETRITKKLNKIKTPGFLDKFKLGNLDPGDSIPFFTYPNLKEINPNGTLLISSYVHYHGNLSCNISTKVNLNFGGRFTQSQVDVVLKVTVQKIEGPVIFKIKPPPSDRIWYSFEIEPLINLKIEPIISSRPITYSIITSTIEKRFKDAIKESLVVPNYDDVVFFDTEGDVYRAGVWDKTQSSDSSETALDDEMIKKSELNTDDAYRNDQSIRSVRSVDSDTSSIDKLKLTATLSDLSQKIKKSKSTHTVGVTGSNFLSDGSIMEPRQRTLNKNLNKTFKKIGDWYNSKDETKDKKEQDKVEMYSNRRRPRQASNERIPEQNLSSPVDMFAKNKSAHSRSSSKFSVSSDYSQQSESSPRGDFSPQARSLRAENLPDDNYSTSSLGPPTFGKFASDIIEEESSIFPQRIEMSEEKPSTQLPVAALLKTSSGNSDFSVEQMPELNEKIPNPFDEELNELIQLDHQVSNENEPHRTASKLHRRSPPPL</sequence>
<evidence type="ECO:0000313" key="13">
    <source>
        <dbReference type="Proteomes" id="UP000000707"/>
    </source>
</evidence>
<feature type="region of interest" description="Disordered" evidence="9">
    <location>
        <begin position="606"/>
        <end position="708"/>
    </location>
</feature>
<feature type="region of interest" description="Disordered" evidence="9">
    <location>
        <begin position="35"/>
        <end position="58"/>
    </location>
</feature>
<proteinExistence type="predicted"/>
<feature type="region of interest" description="Disordered" evidence="9">
    <location>
        <begin position="111"/>
        <end position="133"/>
    </location>
</feature>
<keyword evidence="6" id="KW-0445">Lipid transport</keyword>
<keyword evidence="7" id="KW-0446">Lipid-binding</keyword>
<evidence type="ECO:0000256" key="7">
    <source>
        <dbReference type="ARBA" id="ARBA00023121"/>
    </source>
</evidence>
<evidence type="ECO:0000259" key="11">
    <source>
        <dbReference type="PROSITE" id="PS51847"/>
    </source>
</evidence>
<evidence type="ECO:0000313" key="12">
    <source>
        <dbReference type="EMBL" id="EGV65958.1"/>
    </source>
</evidence>
<name>G3AYX9_CANTC</name>
<dbReference type="SUPFAM" id="SSF50729">
    <property type="entry name" value="PH domain-like"/>
    <property type="match status" value="1"/>
</dbReference>
<dbReference type="GO" id="GO:0008289">
    <property type="term" value="F:lipid binding"/>
    <property type="evidence" value="ECO:0007669"/>
    <property type="project" value="UniProtKB-KW"/>
</dbReference>
<evidence type="ECO:0000256" key="3">
    <source>
        <dbReference type="ARBA" id="ARBA00022692"/>
    </source>
</evidence>
<dbReference type="GeneID" id="18250184"/>
<evidence type="ECO:0000256" key="6">
    <source>
        <dbReference type="ARBA" id="ARBA00023055"/>
    </source>
</evidence>
<dbReference type="EMBL" id="GL996512">
    <property type="protein sequence ID" value="EGV65958.1"/>
    <property type="molecule type" value="Genomic_DNA"/>
</dbReference>
<dbReference type="PROSITE" id="PS51847">
    <property type="entry name" value="SMP"/>
    <property type="match status" value="1"/>
</dbReference>
<organism evidence="13">
    <name type="scientific">Candida tenuis (strain ATCC 10573 / BCRC 21748 / CBS 615 / JCM 9827 / NBRC 10315 / NRRL Y-1498 / VKM Y-70)</name>
    <name type="common">Yeast</name>
    <name type="synonym">Yamadazyma tenuis</name>
    <dbReference type="NCBI Taxonomy" id="590646"/>
    <lineage>
        <taxon>Eukaryota</taxon>
        <taxon>Fungi</taxon>
        <taxon>Dikarya</taxon>
        <taxon>Ascomycota</taxon>
        <taxon>Saccharomycotina</taxon>
        <taxon>Pichiomycetes</taxon>
        <taxon>Debaryomycetaceae</taxon>
        <taxon>Yamadazyma</taxon>
    </lineage>
</organism>
<dbReference type="AlphaFoldDB" id="G3AYX9"/>
<gene>
    <name evidence="12" type="ORF">CANTEDRAFT_92304</name>
</gene>
<dbReference type="InterPro" id="IPR031468">
    <property type="entry name" value="SMP_LBD"/>
</dbReference>
<dbReference type="GO" id="GO:0015914">
    <property type="term" value="P:phospholipid transport"/>
    <property type="evidence" value="ECO:0007669"/>
    <property type="project" value="TreeGrafter"/>
</dbReference>
<reference evidence="12 13" key="1">
    <citation type="journal article" date="2011" name="Proc. Natl. Acad. Sci. U.S.A.">
        <title>Comparative genomics of xylose-fermenting fungi for enhanced biofuel production.</title>
        <authorList>
            <person name="Wohlbach D.J."/>
            <person name="Kuo A."/>
            <person name="Sato T.K."/>
            <person name="Potts K.M."/>
            <person name="Salamov A.A."/>
            <person name="LaButti K.M."/>
            <person name="Sun H."/>
            <person name="Clum A."/>
            <person name="Pangilinan J.L."/>
            <person name="Lindquist E.A."/>
            <person name="Lucas S."/>
            <person name="Lapidus A."/>
            <person name="Jin M."/>
            <person name="Gunawan C."/>
            <person name="Balan V."/>
            <person name="Dale B.E."/>
            <person name="Jeffries T.W."/>
            <person name="Zinkel R."/>
            <person name="Barry K.W."/>
            <person name="Grigoriev I.V."/>
            <person name="Gasch A.P."/>
        </authorList>
    </citation>
    <scope>NUCLEOTIDE SEQUENCE [LARGE SCALE GENOMIC DNA]</scope>
    <source>
        <strain evidence="13">ATCC 10573 / BCRC 21748 / CBS 615 / JCM 9827 / NBRC 10315 / NRRL Y-1498 / VKM Y-70</strain>
    </source>
</reference>
<evidence type="ECO:0000256" key="2">
    <source>
        <dbReference type="ARBA" id="ARBA00022448"/>
    </source>
</evidence>
<dbReference type="Proteomes" id="UP000000707">
    <property type="component" value="Unassembled WGS sequence"/>
</dbReference>
<feature type="domain" description="SMP-LTD" evidence="11">
    <location>
        <begin position="290"/>
        <end position="481"/>
    </location>
</feature>
<keyword evidence="13" id="KW-1185">Reference proteome</keyword>
<evidence type="ECO:0000256" key="9">
    <source>
        <dbReference type="SAM" id="MobiDB-lite"/>
    </source>
</evidence>
<comment type="subcellular location">
    <subcellularLocation>
        <location evidence="1">Endoplasmic reticulum membrane</location>
    </subcellularLocation>
</comment>
<dbReference type="STRING" id="590646.G3AYX9"/>
<feature type="compositionally biased region" description="Basic residues" evidence="9">
    <location>
        <begin position="789"/>
        <end position="801"/>
    </location>
</feature>
<dbReference type="PANTHER" id="PTHR13466:SF19">
    <property type="entry name" value="NUCLEUS-VACUOLE JUNCTION PROTEIN 2"/>
    <property type="match status" value="1"/>
</dbReference>
<dbReference type="GO" id="GO:0032865">
    <property type="term" value="C:ERMES complex"/>
    <property type="evidence" value="ECO:0007669"/>
    <property type="project" value="TreeGrafter"/>
</dbReference>
<dbReference type="GO" id="GO:1990456">
    <property type="term" value="P:mitochondrion-endoplasmic reticulum membrane tethering"/>
    <property type="evidence" value="ECO:0007669"/>
    <property type="project" value="TreeGrafter"/>
</dbReference>
<feature type="region of interest" description="Disordered" evidence="9">
    <location>
        <begin position="777"/>
        <end position="801"/>
    </location>
</feature>
<evidence type="ECO:0000256" key="4">
    <source>
        <dbReference type="ARBA" id="ARBA00022824"/>
    </source>
</evidence>
<evidence type="ECO:0000256" key="10">
    <source>
        <dbReference type="SAM" id="Phobius"/>
    </source>
</evidence>
<feature type="compositionally biased region" description="Basic and acidic residues" evidence="9">
    <location>
        <begin position="606"/>
        <end position="618"/>
    </location>
</feature>
<keyword evidence="5 10" id="KW-1133">Transmembrane helix</keyword>
<accession>G3AYX9</accession>
<dbReference type="InterPro" id="IPR019411">
    <property type="entry name" value="MMM1_dom"/>
</dbReference>
<evidence type="ECO:0000256" key="5">
    <source>
        <dbReference type="ARBA" id="ARBA00022989"/>
    </source>
</evidence>
<dbReference type="HOGENOM" id="CLU_012852_0_0_1"/>
<dbReference type="eggNOG" id="KOG2238">
    <property type="taxonomic scope" value="Eukaryota"/>
</dbReference>
<dbReference type="KEGG" id="cten:18250184"/>
<feature type="transmembrane region" description="Helical" evidence="10">
    <location>
        <begin position="6"/>
        <end position="28"/>
    </location>
</feature>
<keyword evidence="3 10" id="KW-0812">Transmembrane</keyword>
<dbReference type="Pfam" id="PF15413">
    <property type="entry name" value="PH_11"/>
    <property type="match status" value="1"/>
</dbReference>
<keyword evidence="8 10" id="KW-0472">Membrane</keyword>
<keyword evidence="2" id="KW-0813">Transport</keyword>
<keyword evidence="4" id="KW-0256">Endoplasmic reticulum</keyword>
<dbReference type="PANTHER" id="PTHR13466">
    <property type="entry name" value="TEX2 PROTEIN-RELATED"/>
    <property type="match status" value="1"/>
</dbReference>